<dbReference type="Proteomes" id="UP000010433">
    <property type="component" value="Unassembled WGS sequence"/>
</dbReference>
<name>L1MZN7_9BACT</name>
<organism evidence="1 2">
    <name type="scientific">Hoylesella saccharolytica F0055</name>
    <dbReference type="NCBI Taxonomy" id="1127699"/>
    <lineage>
        <taxon>Bacteria</taxon>
        <taxon>Pseudomonadati</taxon>
        <taxon>Bacteroidota</taxon>
        <taxon>Bacteroidia</taxon>
        <taxon>Bacteroidales</taxon>
        <taxon>Prevotellaceae</taxon>
        <taxon>Hoylesella</taxon>
    </lineage>
</organism>
<dbReference type="EMBL" id="AMEP01000151">
    <property type="protein sequence ID" value="EKX96748.1"/>
    <property type="molecule type" value="Genomic_DNA"/>
</dbReference>
<sequence length="40" mass="5089">MWRFECDCKDKKKRADRQYLKIRKRKEITKRSDNRAIVFK</sequence>
<keyword evidence="2" id="KW-1185">Reference proteome</keyword>
<protein>
    <submittedName>
        <fullName evidence="1">Uncharacterized protein</fullName>
    </submittedName>
</protein>
<comment type="caution">
    <text evidence="1">The sequence shown here is derived from an EMBL/GenBank/DDBJ whole genome shotgun (WGS) entry which is preliminary data.</text>
</comment>
<evidence type="ECO:0000313" key="1">
    <source>
        <dbReference type="EMBL" id="EKX96748.1"/>
    </source>
</evidence>
<reference evidence="1 2" key="1">
    <citation type="submission" date="2012-05" db="EMBL/GenBank/DDBJ databases">
        <authorList>
            <person name="Weinstock G."/>
            <person name="Sodergren E."/>
            <person name="Lobos E.A."/>
            <person name="Fulton L."/>
            <person name="Fulton R."/>
            <person name="Courtney L."/>
            <person name="Fronick C."/>
            <person name="O'Laughlin M."/>
            <person name="Godfrey J."/>
            <person name="Wilson R.M."/>
            <person name="Miner T."/>
            <person name="Farmer C."/>
            <person name="Delehaunty K."/>
            <person name="Cordes M."/>
            <person name="Minx P."/>
            <person name="Tomlinson C."/>
            <person name="Chen J."/>
            <person name="Wollam A."/>
            <person name="Pepin K.H."/>
            <person name="Bhonagiri V."/>
            <person name="Zhang X."/>
            <person name="Suruliraj S."/>
            <person name="Warren W."/>
            <person name="Mitreva M."/>
            <person name="Mardis E.R."/>
            <person name="Wilson R.K."/>
        </authorList>
    </citation>
    <scope>NUCLEOTIDE SEQUENCE [LARGE SCALE GENOMIC DNA]</scope>
    <source>
        <strain evidence="1 2">F0055</strain>
    </source>
</reference>
<dbReference type="AlphaFoldDB" id="L1MZN7"/>
<evidence type="ECO:0000313" key="2">
    <source>
        <dbReference type="Proteomes" id="UP000010433"/>
    </source>
</evidence>
<proteinExistence type="predicted"/>
<dbReference type="HOGENOM" id="CLU_3294523_0_0_10"/>
<accession>L1MZN7</accession>
<gene>
    <name evidence="1" type="ORF">HMPREF9151_02374</name>
</gene>